<keyword evidence="1" id="KW-1133">Transmembrane helix</keyword>
<feature type="transmembrane region" description="Helical" evidence="1">
    <location>
        <begin position="146"/>
        <end position="173"/>
    </location>
</feature>
<feature type="domain" description="DUF3592" evidence="2">
    <location>
        <begin position="47"/>
        <end position="145"/>
    </location>
</feature>
<dbReference type="RefSeq" id="WP_116441887.1">
    <property type="nucleotide sequence ID" value="NZ_BHEO01000008.1"/>
</dbReference>
<comment type="caution">
    <text evidence="4">The sequence shown here is derived from an EMBL/GenBank/DDBJ whole genome shotgun (WGS) entry which is preliminary data.</text>
</comment>
<accession>A0A4R3JQT6</accession>
<dbReference type="AlphaFoldDB" id="A0A4R3JQT6"/>
<evidence type="ECO:0000313" key="4">
    <source>
        <dbReference type="EMBL" id="TCS68136.1"/>
    </source>
</evidence>
<evidence type="ECO:0000313" key="5">
    <source>
        <dbReference type="Proteomes" id="UP000294613"/>
    </source>
</evidence>
<reference evidence="3 6" key="1">
    <citation type="journal article" date="2018" name="Int. J. Syst. Evol. Microbiol.">
        <title>Draft Genome Sequence of Faecalimonas umbilicata JCM 30896T, an Acetate-Producing Bacterium Isolated from Human Feces.</title>
        <authorList>
            <person name="Sakamoto M."/>
            <person name="Ikeyama N."/>
            <person name="Yuki M."/>
            <person name="Ohkuma M."/>
        </authorList>
    </citation>
    <scope>NUCLEOTIDE SEQUENCE [LARGE SCALE GENOMIC DNA]</scope>
    <source>
        <strain evidence="3 6">EGH7</strain>
    </source>
</reference>
<evidence type="ECO:0000313" key="6">
    <source>
        <dbReference type="Proteomes" id="UP000702954"/>
    </source>
</evidence>
<proteinExistence type="predicted"/>
<protein>
    <recommendedName>
        <fullName evidence="2">DUF3592 domain-containing protein</fullName>
    </recommendedName>
</protein>
<name>A0A4R3JQT6_9FIRM</name>
<dbReference type="Pfam" id="PF12158">
    <property type="entry name" value="DUF3592"/>
    <property type="match status" value="1"/>
</dbReference>
<sequence length="175" mass="19360">MSKMQIAWLGFLVVGGVGVLFIFFGVMITIVTKKQMKQCTKKIEGAVVQYQFPGGGSMNPIVEYVVDGNRYTAKKKFRGILTKRISGLSVHVASGVYEDEKGWLHIKTGAIANLRELAEQLWSIGSKMSVYYNPNNPKRCYVDRPVLGSTISAVFIVTGLIILVLSVLLFVLIQL</sequence>
<evidence type="ECO:0000259" key="2">
    <source>
        <dbReference type="Pfam" id="PF12158"/>
    </source>
</evidence>
<keyword evidence="1" id="KW-0812">Transmembrane</keyword>
<dbReference type="InterPro" id="IPR021994">
    <property type="entry name" value="DUF3592"/>
</dbReference>
<evidence type="ECO:0000313" key="3">
    <source>
        <dbReference type="EMBL" id="GBU05576.1"/>
    </source>
</evidence>
<reference evidence="4 5" key="2">
    <citation type="submission" date="2019-03" db="EMBL/GenBank/DDBJ databases">
        <title>Genomic Encyclopedia of Type Strains, Phase IV (KMG-IV): sequencing the most valuable type-strain genomes for metagenomic binning, comparative biology and taxonomic classification.</title>
        <authorList>
            <person name="Goeker M."/>
        </authorList>
    </citation>
    <scope>NUCLEOTIDE SEQUENCE [LARGE SCALE GENOMIC DNA]</scope>
    <source>
        <strain evidence="4 5">DSM 103426</strain>
    </source>
</reference>
<dbReference type="Proteomes" id="UP000702954">
    <property type="component" value="Unassembled WGS sequence"/>
</dbReference>
<dbReference type="Proteomes" id="UP000294613">
    <property type="component" value="Unassembled WGS sequence"/>
</dbReference>
<keyword evidence="1" id="KW-0472">Membrane</keyword>
<evidence type="ECO:0000256" key="1">
    <source>
        <dbReference type="SAM" id="Phobius"/>
    </source>
</evidence>
<organism evidence="4 5">
    <name type="scientific">Faecalimonas umbilicata</name>
    <dbReference type="NCBI Taxonomy" id="1912855"/>
    <lineage>
        <taxon>Bacteria</taxon>
        <taxon>Bacillati</taxon>
        <taxon>Bacillota</taxon>
        <taxon>Clostridia</taxon>
        <taxon>Lachnospirales</taxon>
        <taxon>Lachnospiraceae</taxon>
        <taxon>Faecalimonas</taxon>
    </lineage>
</organism>
<keyword evidence="6" id="KW-1185">Reference proteome</keyword>
<gene>
    <name evidence="4" type="ORF">EDD74_11181</name>
    <name evidence="3" type="ORF">FAEUMB_21170</name>
</gene>
<feature type="transmembrane region" description="Helical" evidence="1">
    <location>
        <begin position="6"/>
        <end position="32"/>
    </location>
</feature>
<dbReference type="EMBL" id="SLZV01000011">
    <property type="protein sequence ID" value="TCS68136.1"/>
    <property type="molecule type" value="Genomic_DNA"/>
</dbReference>
<dbReference type="EMBL" id="BHEO01000008">
    <property type="protein sequence ID" value="GBU05576.1"/>
    <property type="molecule type" value="Genomic_DNA"/>
</dbReference>